<evidence type="ECO:0000313" key="6">
    <source>
        <dbReference type="EMBL" id="OXU30080.1"/>
    </source>
</evidence>
<dbReference type="PROSITE" id="PS50103">
    <property type="entry name" value="ZF_C3H1"/>
    <property type="match status" value="1"/>
</dbReference>
<sequence>MGKRYYCDYCDRSFKDVPATRKKHLESLQHLKNKEEHYKYFKDPEIILKEEKMKNPCNRFLFKGECLFGSSCRYSHYSPVMIQHLQYIVDARNKSKEVKTYNPDPQEVVKFLEDSIKADEITEIEKDLWPRIPGLDNIPNLPPSLRPISYKDFADGDFPDWGWIFALRALLSQPHNRAPEQKILR</sequence>
<evidence type="ECO:0000256" key="2">
    <source>
        <dbReference type="ARBA" id="ARBA00022771"/>
    </source>
</evidence>
<keyword evidence="3 4" id="KW-0862">Zinc</keyword>
<protein>
    <recommendedName>
        <fullName evidence="5">C3H1-type domain-containing protein</fullName>
    </recommendedName>
</protein>
<dbReference type="Proteomes" id="UP000215335">
    <property type="component" value="Unassembled WGS sequence"/>
</dbReference>
<dbReference type="STRING" id="543379.A0A232FHS9"/>
<accession>A0A232FHS9</accession>
<dbReference type="InterPro" id="IPR036236">
    <property type="entry name" value="Znf_C2H2_sf"/>
</dbReference>
<dbReference type="InterPro" id="IPR000571">
    <property type="entry name" value="Znf_CCCH"/>
</dbReference>
<organism evidence="6 7">
    <name type="scientific">Trichomalopsis sarcophagae</name>
    <dbReference type="NCBI Taxonomy" id="543379"/>
    <lineage>
        <taxon>Eukaryota</taxon>
        <taxon>Metazoa</taxon>
        <taxon>Ecdysozoa</taxon>
        <taxon>Arthropoda</taxon>
        <taxon>Hexapoda</taxon>
        <taxon>Insecta</taxon>
        <taxon>Pterygota</taxon>
        <taxon>Neoptera</taxon>
        <taxon>Endopterygota</taxon>
        <taxon>Hymenoptera</taxon>
        <taxon>Apocrita</taxon>
        <taxon>Proctotrupomorpha</taxon>
        <taxon>Chalcidoidea</taxon>
        <taxon>Pteromalidae</taxon>
        <taxon>Pteromalinae</taxon>
        <taxon>Trichomalopsis</taxon>
    </lineage>
</organism>
<dbReference type="SMART" id="SM00451">
    <property type="entry name" value="ZnF_U1"/>
    <property type="match status" value="1"/>
</dbReference>
<keyword evidence="2 4" id="KW-0863">Zinc-finger</keyword>
<reference evidence="6 7" key="1">
    <citation type="journal article" date="2017" name="Curr. Biol.">
        <title>The Evolution of Venom by Co-option of Single-Copy Genes.</title>
        <authorList>
            <person name="Martinson E.O."/>
            <person name="Mrinalini"/>
            <person name="Kelkar Y.D."/>
            <person name="Chang C.H."/>
            <person name="Werren J.H."/>
        </authorList>
    </citation>
    <scope>NUCLEOTIDE SEQUENCE [LARGE SCALE GENOMIC DNA]</scope>
    <source>
        <strain evidence="6 7">Alberta</strain>
        <tissue evidence="6">Whole body</tissue>
    </source>
</reference>
<dbReference type="AlphaFoldDB" id="A0A232FHS9"/>
<gene>
    <name evidence="6" type="ORF">TSAR_014670</name>
</gene>
<dbReference type="PANTHER" id="PTHR16465">
    <property type="entry name" value="NUCLEASE-RELATED"/>
    <property type="match status" value="1"/>
</dbReference>
<dbReference type="SUPFAM" id="SSF57667">
    <property type="entry name" value="beta-beta-alpha zinc fingers"/>
    <property type="match status" value="1"/>
</dbReference>
<dbReference type="Pfam" id="PF06220">
    <property type="entry name" value="zf-U1"/>
    <property type="match status" value="1"/>
</dbReference>
<dbReference type="GO" id="GO:0008270">
    <property type="term" value="F:zinc ion binding"/>
    <property type="evidence" value="ECO:0007669"/>
    <property type="project" value="UniProtKB-KW"/>
</dbReference>
<evidence type="ECO:0000256" key="4">
    <source>
        <dbReference type="PROSITE-ProRule" id="PRU00723"/>
    </source>
</evidence>
<dbReference type="EMBL" id="NNAY01000196">
    <property type="protein sequence ID" value="OXU30080.1"/>
    <property type="molecule type" value="Genomic_DNA"/>
</dbReference>
<evidence type="ECO:0000256" key="1">
    <source>
        <dbReference type="ARBA" id="ARBA00022723"/>
    </source>
</evidence>
<evidence type="ECO:0000313" key="7">
    <source>
        <dbReference type="Proteomes" id="UP000215335"/>
    </source>
</evidence>
<comment type="caution">
    <text evidence="6">The sequence shown here is derived from an EMBL/GenBank/DDBJ whole genome shotgun (WGS) entry which is preliminary data.</text>
</comment>
<feature type="zinc finger region" description="C3H1-type" evidence="4">
    <location>
        <begin position="51"/>
        <end position="79"/>
    </location>
</feature>
<evidence type="ECO:0000256" key="3">
    <source>
        <dbReference type="ARBA" id="ARBA00022833"/>
    </source>
</evidence>
<dbReference type="OrthoDB" id="2417221at2759"/>
<keyword evidence="1 4" id="KW-0479">Metal-binding</keyword>
<proteinExistence type="predicted"/>
<feature type="domain" description="C3H1-type" evidence="5">
    <location>
        <begin position="51"/>
        <end position="79"/>
    </location>
</feature>
<keyword evidence="7" id="KW-1185">Reference proteome</keyword>
<name>A0A232FHS9_9HYME</name>
<evidence type="ECO:0000259" key="5">
    <source>
        <dbReference type="PROSITE" id="PS50103"/>
    </source>
</evidence>
<dbReference type="InterPro" id="IPR003604">
    <property type="entry name" value="Matrin/U1-like-C_Znf_C2H2"/>
</dbReference>
<dbReference type="GO" id="GO:0003676">
    <property type="term" value="F:nucleic acid binding"/>
    <property type="evidence" value="ECO:0007669"/>
    <property type="project" value="InterPro"/>
</dbReference>
<dbReference type="PANTHER" id="PTHR16465:SF0">
    <property type="entry name" value="ZINC FINGER MATRIN-TYPE PROTEIN 5"/>
    <property type="match status" value="1"/>
</dbReference>
<dbReference type="InterPro" id="IPR013085">
    <property type="entry name" value="U1-CZ_Znf_C2H2"/>
</dbReference>
<dbReference type="Gene3D" id="3.30.160.60">
    <property type="entry name" value="Classic Zinc Finger"/>
    <property type="match status" value="1"/>
</dbReference>
<dbReference type="GO" id="GO:0005689">
    <property type="term" value="C:U12-type spliceosomal complex"/>
    <property type="evidence" value="ECO:0007669"/>
    <property type="project" value="TreeGrafter"/>
</dbReference>